<gene>
    <name evidence="3" type="primary">LOC100371041</name>
</gene>
<proteinExistence type="inferred from homology"/>
<dbReference type="GeneID" id="100371041"/>
<evidence type="ECO:0000256" key="1">
    <source>
        <dbReference type="ARBA" id="ARBA00007398"/>
    </source>
</evidence>
<reference evidence="3" key="1">
    <citation type="submission" date="2025-08" db="UniProtKB">
        <authorList>
            <consortium name="RefSeq"/>
        </authorList>
    </citation>
    <scope>IDENTIFICATION</scope>
    <source>
        <tissue evidence="3">Testes</tissue>
    </source>
</reference>
<dbReference type="PANTHER" id="PTHR15665">
    <property type="entry name" value="ASTEROID PROTEIN"/>
    <property type="match status" value="1"/>
</dbReference>
<dbReference type="InterPro" id="IPR029060">
    <property type="entry name" value="PIN-like_dom_sf"/>
</dbReference>
<dbReference type="SUPFAM" id="SSF88723">
    <property type="entry name" value="PIN domain-like"/>
    <property type="match status" value="1"/>
</dbReference>
<sequence length="772" mass="88507">MGVLGLTSFIDNNRQLLQSHNLHDTQVVIDGHGVVHWLYFQNKIDFRHGGNYRDFQELCYRFFKSFKLCKVQPYILFDGAYDLNDRKLATVKSRAKQQVQRALNIIKGGGDKILPLFAFEVFLKVLKKLDIPYIYCDFEADNEIVALANSWRCPVIGQDSDFYVFDIRAGYIPLNYLWWKNPCPLYEESDILPTDEYPVLGGKTRKLGSYCLKTEMYRLSKFCSHFSVNEDMVPLMASLLGNDYIAPEMFNDFFCQVKLPGQCLRRVSKRHIHIKGTINWLSKYESVSSAITDVLKCTRKASRRDIQANLEASMEMYNLEMGSKFVNYFERNHLDSSVLEIYEGPTLPGWCVALFRQGRLPSFCVNVMSQKRYFTYDMLEDVDEPSCHNSSCMIRRLLYGILLKSVKDIEGQDSCLNTQARAGVEWQDGTTQTQTPLKSKPLCQHAFNKPLFVEEFTRYKSSLKQCFIEALGSLPLYGELPTLFDIPSLTPSKKKSLLDEVLGTQAAKLDAVPKELQFPICVSIYWITMAEPKVHLHHFQGLLLCFLRWYFMDIFSTEQTKGVDDSGSEACDKAIQDAPTVHEKTSTRKDADERKNIPLKQLLLSAYRQYENVSKQSYLDLNALQACAQWQSCMKYSMFVNSLLGEIYPTPDICKLFHGSLVHSMSTTVKALKKADPTEWLQSKLFADIPKVLEMYIELNHTVMSVVPSSAFHQTKSKKHLAKSFIAENTDLPSQEECNNEPTIEFCSNPLLSYEVTCDVQNRFAGLMEPDD</sequence>
<organism evidence="2 3">
    <name type="scientific">Saccoglossus kowalevskii</name>
    <name type="common">Acorn worm</name>
    <dbReference type="NCBI Taxonomy" id="10224"/>
    <lineage>
        <taxon>Eukaryota</taxon>
        <taxon>Metazoa</taxon>
        <taxon>Hemichordata</taxon>
        <taxon>Enteropneusta</taxon>
        <taxon>Harrimaniidae</taxon>
        <taxon>Saccoglossus</taxon>
    </lineage>
</organism>
<dbReference type="PANTHER" id="PTHR15665:SF1">
    <property type="entry name" value="PROTEIN ASTEROID HOMOLOG 1"/>
    <property type="match status" value="1"/>
</dbReference>
<keyword evidence="2" id="KW-1185">Reference proteome</keyword>
<evidence type="ECO:0000313" key="2">
    <source>
        <dbReference type="Proteomes" id="UP000694865"/>
    </source>
</evidence>
<accession>A0ABM0H1Z4</accession>
<name>A0ABM0H1Z4_SACKO</name>
<dbReference type="Gene3D" id="3.40.50.1010">
    <property type="entry name" value="5'-nuclease"/>
    <property type="match status" value="1"/>
</dbReference>
<evidence type="ECO:0000313" key="3">
    <source>
        <dbReference type="RefSeq" id="XP_002742445.1"/>
    </source>
</evidence>
<dbReference type="InterPro" id="IPR026832">
    <property type="entry name" value="Asteroid"/>
</dbReference>
<protein>
    <submittedName>
        <fullName evidence="3">Protein asteroid homolog 1-like</fullName>
    </submittedName>
</protein>
<dbReference type="RefSeq" id="XP_002742445.1">
    <property type="nucleotide sequence ID" value="XM_002742399.1"/>
</dbReference>
<comment type="similarity">
    <text evidence="1">Belongs to the asteroid family.</text>
</comment>
<dbReference type="Proteomes" id="UP000694865">
    <property type="component" value="Unplaced"/>
</dbReference>